<accession>A0A5M3N2Q7</accession>
<name>A0A5M3N2Q7_CONPW</name>
<dbReference type="KEGG" id="cput:CONPUDRAFT_142143"/>
<gene>
    <name evidence="1" type="ORF">CONPUDRAFT_142143</name>
</gene>
<dbReference type="PANTHER" id="PTHR13318">
    <property type="entry name" value="PARTNER OF PAIRED, ISOFORM B-RELATED"/>
    <property type="match status" value="1"/>
</dbReference>
<sequence>MAPAARNDPQHVYHAHLNPIVMHSALLVSEIFAQILLELSNRDLFSLSTTCHDLSEPALDQLWSTQSSLVPLVKCLPKELVCDNGVGELSFSRALTCADWDVLVKYTHRIRHLKEVTYDNSKCDHGWVPGVERLSQDILQALSHPPPPASKSPFPRLESLTWLGFDVDAEATSFLRTLSGPRVTSLDLGGFTLRRASTESADLFQLIADLSVLFPALKSFAFSLPSMHTPNRPDLVAAFSRAVSGWKHLRVLSCGPLDVPTLLHLAHLPALENLDTSLPIYGLDSSNTLQLAKGAFSRLRDLAMWHGHGFKQVIDIFDAIPRRLPELSKLYLNAEDRDGPDDIQRLNDIISRRVQVKALKELAIKEESTVMHSEDNWRVTLLTLQPALVFTQLESVILSTSRPISLTDSELVTLADAWPKLRSLAINPNYGWMSPSGLTISGLAAALDRWPELQYLALAINARETSTSTSCADVSLCQRGAPASLKDLDLLDSRIGDNHEAVGTCLANILANARYCQVSAWNGVHPDYALYEESWPKWRLAVDFMRNRLTAENHGASIRQYRPSDSRLPEHVYSAHLNTTVMHPALLVSEILCQILSALSDNKDLFAVSVTCHDLSEPSLDQLWSTQLSLVPLVKCLPRDLIRCETERNAGGVAKLSFTRGLTSADWDVLLKYAHRIRVLRGVTRDSHHKTVEGWELGRERLSPEILETLSNPPKEIIFNAFKNALFPHLESITWQDFDADSAEAMSFLRSFAGPKLKTLSMNGFLVQRQYSSEFLSKLVSEFSVLYPELRTFTIPLMRMHVPNRPDIVSVLSRAVRGWKDMRVLKCGPLDVPAIRHLAHLRALERFETDLPIYGFRYSKTLQFPDQAFSCLRTLGLNHGRGFKQIIEFFQAIPGHLPQLSKLTLLSDRQDNPDDIQRLNDIIARRVRTETLRELIIVERNILDPHVADTRVTFSTLQPLLDFARLEFVCLTTDRTIVLTDKEFVMLANAWPKLTALLINETHGWQSPSGVTIAGLTAALERWTMLYYLALAIDARKVSTDAYFADVSSHQRRAPASLRDLNLLDSRIEDNHEAVGTCLSKILTNTRSCHVSAWNNAGASYELYQENKPRWSLAIDFMKDRLSADS</sequence>
<dbReference type="PANTHER" id="PTHR13318:SF190">
    <property type="entry name" value="PARTNER OF PAIRED, ISOFORM B"/>
    <property type="match status" value="1"/>
</dbReference>
<dbReference type="OrthoDB" id="3543113at2759"/>
<dbReference type="GeneID" id="19201708"/>
<evidence type="ECO:0008006" key="3">
    <source>
        <dbReference type="Google" id="ProtNLM"/>
    </source>
</evidence>
<protein>
    <recommendedName>
        <fullName evidence="3">F-box domain-containing protein</fullName>
    </recommendedName>
</protein>
<dbReference type="SUPFAM" id="SSF52047">
    <property type="entry name" value="RNI-like"/>
    <property type="match status" value="1"/>
</dbReference>
<dbReference type="GO" id="GO:0019005">
    <property type="term" value="C:SCF ubiquitin ligase complex"/>
    <property type="evidence" value="ECO:0007669"/>
    <property type="project" value="TreeGrafter"/>
</dbReference>
<comment type="caution">
    <text evidence="1">The sequence shown here is derived from an EMBL/GenBank/DDBJ whole genome shotgun (WGS) entry which is preliminary data.</text>
</comment>
<keyword evidence="2" id="KW-1185">Reference proteome</keyword>
<organism evidence="1 2">
    <name type="scientific">Coniophora puteana (strain RWD-64-598)</name>
    <name type="common">Brown rot fungus</name>
    <dbReference type="NCBI Taxonomy" id="741705"/>
    <lineage>
        <taxon>Eukaryota</taxon>
        <taxon>Fungi</taxon>
        <taxon>Dikarya</taxon>
        <taxon>Basidiomycota</taxon>
        <taxon>Agaricomycotina</taxon>
        <taxon>Agaricomycetes</taxon>
        <taxon>Agaricomycetidae</taxon>
        <taxon>Boletales</taxon>
        <taxon>Coniophorineae</taxon>
        <taxon>Coniophoraceae</taxon>
        <taxon>Coniophora</taxon>
    </lineage>
</organism>
<reference evidence="2" key="1">
    <citation type="journal article" date="2012" name="Science">
        <title>The Paleozoic origin of enzymatic lignin decomposition reconstructed from 31 fungal genomes.</title>
        <authorList>
            <person name="Floudas D."/>
            <person name="Binder M."/>
            <person name="Riley R."/>
            <person name="Barry K."/>
            <person name="Blanchette R.A."/>
            <person name="Henrissat B."/>
            <person name="Martinez A.T."/>
            <person name="Otillar R."/>
            <person name="Spatafora J.W."/>
            <person name="Yadav J.S."/>
            <person name="Aerts A."/>
            <person name="Benoit I."/>
            <person name="Boyd A."/>
            <person name="Carlson A."/>
            <person name="Copeland A."/>
            <person name="Coutinho P.M."/>
            <person name="de Vries R.P."/>
            <person name="Ferreira P."/>
            <person name="Findley K."/>
            <person name="Foster B."/>
            <person name="Gaskell J."/>
            <person name="Glotzer D."/>
            <person name="Gorecki P."/>
            <person name="Heitman J."/>
            <person name="Hesse C."/>
            <person name="Hori C."/>
            <person name="Igarashi K."/>
            <person name="Jurgens J.A."/>
            <person name="Kallen N."/>
            <person name="Kersten P."/>
            <person name="Kohler A."/>
            <person name="Kuees U."/>
            <person name="Kumar T.K.A."/>
            <person name="Kuo A."/>
            <person name="LaButti K."/>
            <person name="Larrondo L.F."/>
            <person name="Lindquist E."/>
            <person name="Ling A."/>
            <person name="Lombard V."/>
            <person name="Lucas S."/>
            <person name="Lundell T."/>
            <person name="Martin R."/>
            <person name="McLaughlin D.J."/>
            <person name="Morgenstern I."/>
            <person name="Morin E."/>
            <person name="Murat C."/>
            <person name="Nagy L.G."/>
            <person name="Nolan M."/>
            <person name="Ohm R.A."/>
            <person name="Patyshakuliyeva A."/>
            <person name="Rokas A."/>
            <person name="Ruiz-Duenas F.J."/>
            <person name="Sabat G."/>
            <person name="Salamov A."/>
            <person name="Samejima M."/>
            <person name="Schmutz J."/>
            <person name="Slot J.C."/>
            <person name="St John F."/>
            <person name="Stenlid J."/>
            <person name="Sun H."/>
            <person name="Sun S."/>
            <person name="Syed K."/>
            <person name="Tsang A."/>
            <person name="Wiebenga A."/>
            <person name="Young D."/>
            <person name="Pisabarro A."/>
            <person name="Eastwood D.C."/>
            <person name="Martin F."/>
            <person name="Cullen D."/>
            <person name="Grigoriev I.V."/>
            <person name="Hibbett D.S."/>
        </authorList>
    </citation>
    <scope>NUCLEOTIDE SEQUENCE [LARGE SCALE GENOMIC DNA]</scope>
    <source>
        <strain evidence="2">RWD-64-598 SS2</strain>
    </source>
</reference>
<dbReference type="AlphaFoldDB" id="A0A5M3N2Q7"/>
<dbReference type="OMA" id="TCHDLSE"/>
<dbReference type="EMBL" id="JH711574">
    <property type="protein sequence ID" value="EIW85670.1"/>
    <property type="molecule type" value="Genomic_DNA"/>
</dbReference>
<dbReference type="Proteomes" id="UP000053558">
    <property type="component" value="Unassembled WGS sequence"/>
</dbReference>
<evidence type="ECO:0000313" key="2">
    <source>
        <dbReference type="Proteomes" id="UP000053558"/>
    </source>
</evidence>
<proteinExistence type="predicted"/>
<evidence type="ECO:0000313" key="1">
    <source>
        <dbReference type="EMBL" id="EIW85670.1"/>
    </source>
</evidence>
<dbReference type="RefSeq" id="XP_007765086.1">
    <property type="nucleotide sequence ID" value="XM_007766896.1"/>
</dbReference>
<dbReference type="Gene3D" id="3.80.10.10">
    <property type="entry name" value="Ribonuclease Inhibitor"/>
    <property type="match status" value="2"/>
</dbReference>
<dbReference type="InterPro" id="IPR032675">
    <property type="entry name" value="LRR_dom_sf"/>
</dbReference>
<dbReference type="GO" id="GO:0031146">
    <property type="term" value="P:SCF-dependent proteasomal ubiquitin-dependent protein catabolic process"/>
    <property type="evidence" value="ECO:0007669"/>
    <property type="project" value="TreeGrafter"/>
</dbReference>